<dbReference type="EMBL" id="KV440975">
    <property type="protein sequence ID" value="OAD76543.1"/>
    <property type="molecule type" value="Genomic_DNA"/>
</dbReference>
<name>A0A162UNB9_PHYB8</name>
<sequence>MLDIRFFNARAFFDQKPLHVSPVNGYIDITVAIAKIQEFLHVTKGGSIRIIKQEKKVVKRQIYDSSSSSTFCKNCKKVGCRSMRSPGCSKYITPKEELLQENLGTYHNSFTRKLSLRIVIHANLQRLFKKKSSRLQKTLSIS</sequence>
<proteinExistence type="predicted"/>
<organism evidence="1 2">
    <name type="scientific">Phycomyces blakesleeanus (strain ATCC 8743b / DSM 1359 / FGSC 10004 / NBRC 33097 / NRRL 1555)</name>
    <dbReference type="NCBI Taxonomy" id="763407"/>
    <lineage>
        <taxon>Eukaryota</taxon>
        <taxon>Fungi</taxon>
        <taxon>Fungi incertae sedis</taxon>
        <taxon>Mucoromycota</taxon>
        <taxon>Mucoromycotina</taxon>
        <taxon>Mucoromycetes</taxon>
        <taxon>Mucorales</taxon>
        <taxon>Phycomycetaceae</taxon>
        <taxon>Phycomyces</taxon>
    </lineage>
</organism>
<dbReference type="Proteomes" id="UP000077315">
    <property type="component" value="Unassembled WGS sequence"/>
</dbReference>
<dbReference type="InParanoid" id="A0A162UNB9"/>
<evidence type="ECO:0000313" key="2">
    <source>
        <dbReference type="Proteomes" id="UP000077315"/>
    </source>
</evidence>
<reference evidence="2" key="1">
    <citation type="submission" date="2015-06" db="EMBL/GenBank/DDBJ databases">
        <title>Expansion of signal transduction pathways in fungi by whole-genome duplication.</title>
        <authorList>
            <consortium name="DOE Joint Genome Institute"/>
            <person name="Corrochano L.M."/>
            <person name="Kuo A."/>
            <person name="Marcet-Houben M."/>
            <person name="Polaino S."/>
            <person name="Salamov A."/>
            <person name="Villalobos J.M."/>
            <person name="Alvarez M.I."/>
            <person name="Avalos J."/>
            <person name="Benito E.P."/>
            <person name="Benoit I."/>
            <person name="Burger G."/>
            <person name="Camino L.P."/>
            <person name="Canovas D."/>
            <person name="Cerda-Olmedo E."/>
            <person name="Cheng J.-F."/>
            <person name="Dominguez A."/>
            <person name="Elias M."/>
            <person name="Eslava A.P."/>
            <person name="Glaser F."/>
            <person name="Grimwood J."/>
            <person name="Gutierrez G."/>
            <person name="Heitman J."/>
            <person name="Henrissat B."/>
            <person name="Iturriaga E.A."/>
            <person name="Lang B.F."/>
            <person name="Lavin J.L."/>
            <person name="Lee S."/>
            <person name="Li W."/>
            <person name="Lindquist E."/>
            <person name="Lopez-Garcia S."/>
            <person name="Luque E.M."/>
            <person name="Marcos A.T."/>
            <person name="Martin J."/>
            <person name="McCluskey K."/>
            <person name="Medina H.R."/>
            <person name="Miralles-Duran A."/>
            <person name="Miyazaki A."/>
            <person name="Munoz-Torres E."/>
            <person name="Oguiza J.A."/>
            <person name="Ohm R."/>
            <person name="Olmedo M."/>
            <person name="Orejas M."/>
            <person name="Ortiz-Castellanos L."/>
            <person name="Pisabarro A.G."/>
            <person name="Rodriguez-Romero J."/>
            <person name="Ruiz-Herrera J."/>
            <person name="Ruiz-Vazquez R."/>
            <person name="Sanz C."/>
            <person name="Schackwitz W."/>
            <person name="Schmutz J."/>
            <person name="Shahriari M."/>
            <person name="Shelest E."/>
            <person name="Silva-Franco F."/>
            <person name="Soanes D."/>
            <person name="Syed K."/>
            <person name="Tagua V.G."/>
            <person name="Talbot N.J."/>
            <person name="Thon M."/>
            <person name="De vries R.P."/>
            <person name="Wiebenga A."/>
            <person name="Yadav J.S."/>
            <person name="Braun E.L."/>
            <person name="Baker S."/>
            <person name="Garre V."/>
            <person name="Horwitz B."/>
            <person name="Torres-Martinez S."/>
            <person name="Idnurm A."/>
            <person name="Herrera-Estrella A."/>
            <person name="Gabaldon T."/>
            <person name="Grigoriev I.V."/>
        </authorList>
    </citation>
    <scope>NUCLEOTIDE SEQUENCE [LARGE SCALE GENOMIC DNA]</scope>
    <source>
        <strain evidence="2">NRRL 1555(-)</strain>
    </source>
</reference>
<dbReference type="GeneID" id="29001997"/>
<keyword evidence="2" id="KW-1185">Reference proteome</keyword>
<dbReference type="VEuPathDB" id="FungiDB:PHYBLDRAFT_63247"/>
<evidence type="ECO:0000313" key="1">
    <source>
        <dbReference type="EMBL" id="OAD76543.1"/>
    </source>
</evidence>
<dbReference type="AlphaFoldDB" id="A0A162UNB9"/>
<accession>A0A162UNB9</accession>
<protein>
    <submittedName>
        <fullName evidence="1">Uncharacterized protein</fullName>
    </submittedName>
</protein>
<dbReference type="RefSeq" id="XP_018294583.1">
    <property type="nucleotide sequence ID" value="XM_018441091.1"/>
</dbReference>
<gene>
    <name evidence="1" type="ORF">PHYBLDRAFT_63247</name>
</gene>